<name>A0A2N3Y2D9_SACSN</name>
<dbReference type="GO" id="GO:0046872">
    <property type="term" value="F:metal ion binding"/>
    <property type="evidence" value="ECO:0007669"/>
    <property type="project" value="UniProtKB-KW"/>
</dbReference>
<organism evidence="3 4">
    <name type="scientific">Saccharopolyspora spinosa</name>
    <dbReference type="NCBI Taxonomy" id="60894"/>
    <lineage>
        <taxon>Bacteria</taxon>
        <taxon>Bacillati</taxon>
        <taxon>Actinomycetota</taxon>
        <taxon>Actinomycetes</taxon>
        <taxon>Pseudonocardiales</taxon>
        <taxon>Pseudonocardiaceae</taxon>
        <taxon>Saccharopolyspora</taxon>
    </lineage>
</organism>
<evidence type="ECO:0000256" key="1">
    <source>
        <dbReference type="ARBA" id="ARBA00022723"/>
    </source>
</evidence>
<dbReference type="InterPro" id="IPR004360">
    <property type="entry name" value="Glyas_Fos-R_dOase_dom"/>
</dbReference>
<dbReference type="STRING" id="994479.GCA_000194155_01501"/>
<proteinExistence type="predicted"/>
<dbReference type="RefSeq" id="WP_029535069.1">
    <property type="nucleotide sequence ID" value="NZ_CP061007.1"/>
</dbReference>
<sequence>MLREDWPTPEEGLVITHFLTVRDVARSREFYADIFGGRVVLEENPAIVKVANSWIIMNPGGGPTPDKPDVVLEPPDRPTTVSAFMNVRVADIAAFHSEARRKGAEFLTEPIDRKAEIRCYLRDPDGYLIEVGQATGMLEGIFADRPADSGR</sequence>
<dbReference type="GO" id="GO:0004493">
    <property type="term" value="F:methylmalonyl-CoA epimerase activity"/>
    <property type="evidence" value="ECO:0007669"/>
    <property type="project" value="TreeGrafter"/>
</dbReference>
<protein>
    <submittedName>
        <fullName evidence="3">Catechol 2,3-dioxygenase-like lactoylglutathione lyase family enzyme</fullName>
    </submittedName>
</protein>
<accession>A0A2N3Y2D9</accession>
<dbReference type="InterPro" id="IPR037523">
    <property type="entry name" value="VOC_core"/>
</dbReference>
<dbReference type="PANTHER" id="PTHR43048:SF4">
    <property type="entry name" value="RING-CLEAVING DIOXYGENASE-RELATED"/>
    <property type="match status" value="1"/>
</dbReference>
<keyword evidence="1" id="KW-0479">Metal-binding</keyword>
<dbReference type="PANTHER" id="PTHR43048">
    <property type="entry name" value="METHYLMALONYL-COA EPIMERASE"/>
    <property type="match status" value="1"/>
</dbReference>
<dbReference type="SUPFAM" id="SSF54593">
    <property type="entry name" value="Glyoxalase/Bleomycin resistance protein/Dihydroxybiphenyl dioxygenase"/>
    <property type="match status" value="1"/>
</dbReference>
<dbReference type="CDD" id="cd06587">
    <property type="entry name" value="VOC"/>
    <property type="match status" value="1"/>
</dbReference>
<evidence type="ECO:0000313" key="3">
    <source>
        <dbReference type="EMBL" id="PKW17011.1"/>
    </source>
</evidence>
<gene>
    <name evidence="3" type="ORF">A8926_4928</name>
</gene>
<feature type="domain" description="VOC" evidence="2">
    <location>
        <begin position="12"/>
        <end position="134"/>
    </location>
</feature>
<dbReference type="PROSITE" id="PS51819">
    <property type="entry name" value="VOC"/>
    <property type="match status" value="1"/>
</dbReference>
<dbReference type="EMBL" id="PJNB01000001">
    <property type="protein sequence ID" value="PKW17011.1"/>
    <property type="molecule type" value="Genomic_DNA"/>
</dbReference>
<keyword evidence="4" id="KW-1185">Reference proteome</keyword>
<evidence type="ECO:0000259" key="2">
    <source>
        <dbReference type="PROSITE" id="PS51819"/>
    </source>
</evidence>
<dbReference type="Pfam" id="PF00903">
    <property type="entry name" value="Glyoxalase"/>
    <property type="match status" value="1"/>
</dbReference>
<dbReference type="OrthoDB" id="9789841at2"/>
<dbReference type="GO" id="GO:0046491">
    <property type="term" value="P:L-methylmalonyl-CoA metabolic process"/>
    <property type="evidence" value="ECO:0007669"/>
    <property type="project" value="TreeGrafter"/>
</dbReference>
<dbReference type="AlphaFoldDB" id="A0A2N3Y2D9"/>
<dbReference type="Gene3D" id="3.10.180.10">
    <property type="entry name" value="2,3-Dihydroxybiphenyl 1,2-Dioxygenase, domain 1"/>
    <property type="match status" value="1"/>
</dbReference>
<comment type="caution">
    <text evidence="3">The sequence shown here is derived from an EMBL/GenBank/DDBJ whole genome shotgun (WGS) entry which is preliminary data.</text>
</comment>
<evidence type="ECO:0000313" key="4">
    <source>
        <dbReference type="Proteomes" id="UP000233786"/>
    </source>
</evidence>
<reference evidence="3" key="1">
    <citation type="submission" date="2017-12" db="EMBL/GenBank/DDBJ databases">
        <title>Sequencing the genomes of 1000 Actinobacteria strains.</title>
        <authorList>
            <person name="Klenk H.-P."/>
        </authorList>
    </citation>
    <scope>NUCLEOTIDE SEQUENCE [LARGE SCALE GENOMIC DNA]</scope>
    <source>
        <strain evidence="3">DSM 44228</strain>
    </source>
</reference>
<dbReference type="GO" id="GO:0051213">
    <property type="term" value="F:dioxygenase activity"/>
    <property type="evidence" value="ECO:0007669"/>
    <property type="project" value="UniProtKB-KW"/>
</dbReference>
<dbReference type="Proteomes" id="UP000233786">
    <property type="component" value="Unassembled WGS sequence"/>
</dbReference>
<dbReference type="InterPro" id="IPR051785">
    <property type="entry name" value="MMCE/EMCE_epimerase"/>
</dbReference>
<dbReference type="GO" id="GO:0016829">
    <property type="term" value="F:lyase activity"/>
    <property type="evidence" value="ECO:0007669"/>
    <property type="project" value="UniProtKB-KW"/>
</dbReference>
<dbReference type="InterPro" id="IPR029068">
    <property type="entry name" value="Glyas_Bleomycin-R_OHBP_Dase"/>
</dbReference>